<evidence type="ECO:0000256" key="1">
    <source>
        <dbReference type="SAM" id="Phobius"/>
    </source>
</evidence>
<evidence type="ECO:0000313" key="3">
    <source>
        <dbReference type="Proteomes" id="UP000019460"/>
    </source>
</evidence>
<keyword evidence="1" id="KW-1133">Transmembrane helix</keyword>
<dbReference type="STRING" id="1249627.D779_2930"/>
<organism evidence="2 3">
    <name type="scientific">Imhoffiella purpurea</name>
    <dbReference type="NCBI Taxonomy" id="1249627"/>
    <lineage>
        <taxon>Bacteria</taxon>
        <taxon>Pseudomonadati</taxon>
        <taxon>Pseudomonadota</taxon>
        <taxon>Gammaproteobacteria</taxon>
        <taxon>Chromatiales</taxon>
        <taxon>Chromatiaceae</taxon>
        <taxon>Imhoffiella</taxon>
    </lineage>
</organism>
<dbReference type="PANTHER" id="PTHR34989:SF1">
    <property type="entry name" value="PROTEIN HDED"/>
    <property type="match status" value="1"/>
</dbReference>
<dbReference type="GO" id="GO:0005886">
    <property type="term" value="C:plasma membrane"/>
    <property type="evidence" value="ECO:0007669"/>
    <property type="project" value="TreeGrafter"/>
</dbReference>
<dbReference type="Pfam" id="PF03729">
    <property type="entry name" value="DUF308"/>
    <property type="match status" value="1"/>
</dbReference>
<feature type="transmembrane region" description="Helical" evidence="1">
    <location>
        <begin position="107"/>
        <end position="128"/>
    </location>
</feature>
<evidence type="ECO:0000313" key="2">
    <source>
        <dbReference type="EMBL" id="EXJ14259.1"/>
    </source>
</evidence>
<keyword evidence="3" id="KW-1185">Reference proteome</keyword>
<feature type="transmembrane region" description="Helical" evidence="1">
    <location>
        <begin position="26"/>
        <end position="46"/>
    </location>
</feature>
<comment type="caution">
    <text evidence="2">The sequence shown here is derived from an EMBL/GenBank/DDBJ whole genome shotgun (WGS) entry which is preliminary data.</text>
</comment>
<dbReference type="PANTHER" id="PTHR34989">
    <property type="entry name" value="PROTEIN HDED"/>
    <property type="match status" value="1"/>
</dbReference>
<protein>
    <recommendedName>
        <fullName evidence="4">HdeD protein</fullName>
    </recommendedName>
</protein>
<proteinExistence type="predicted"/>
<name>W9V4I5_9GAMM</name>
<dbReference type="OrthoDB" id="9815400at2"/>
<dbReference type="InterPro" id="IPR052712">
    <property type="entry name" value="Acid_resist_chaperone_HdeD"/>
</dbReference>
<keyword evidence="1" id="KW-0812">Transmembrane</keyword>
<sequence>MNETATNETEIAEELRAMPGNLTRHWGWLVALGVLSTLLGVMGLWMSIWLTVASVLVFGLLLAVGGGLQLFDATKCKGWKSTFAHGGIALIYLIAGVLMIFDPLSAAIALTLVLGVALLTAGSLRLVIAFQHRKEKGWTWAAFGGALSLLLGVLVLVQWPVSGVWVIGLVVAIELLINGWTAIFLGLAARRVNRTA</sequence>
<gene>
    <name evidence="2" type="ORF">D779_2930</name>
</gene>
<dbReference type="Proteomes" id="UP000019460">
    <property type="component" value="Unassembled WGS sequence"/>
</dbReference>
<dbReference type="AlphaFoldDB" id="W9V4I5"/>
<feature type="transmembrane region" description="Helical" evidence="1">
    <location>
        <begin position="52"/>
        <end position="71"/>
    </location>
</feature>
<keyword evidence="1" id="KW-0472">Membrane</keyword>
<evidence type="ECO:0008006" key="4">
    <source>
        <dbReference type="Google" id="ProtNLM"/>
    </source>
</evidence>
<feature type="transmembrane region" description="Helical" evidence="1">
    <location>
        <begin position="140"/>
        <end position="159"/>
    </location>
</feature>
<reference evidence="2 3" key="1">
    <citation type="submission" date="2012-11" db="EMBL/GenBank/DDBJ databases">
        <title>Genome assembly of Thiorhodococcus sp. AK35.</title>
        <authorList>
            <person name="Nupur N."/>
            <person name="Khatri I."/>
            <person name="Subramanian S."/>
            <person name="Pinnaka A."/>
        </authorList>
    </citation>
    <scope>NUCLEOTIDE SEQUENCE [LARGE SCALE GENOMIC DNA]</scope>
    <source>
        <strain evidence="2 3">AK35</strain>
    </source>
</reference>
<dbReference type="EMBL" id="AONC01000045">
    <property type="protein sequence ID" value="EXJ14259.1"/>
    <property type="molecule type" value="Genomic_DNA"/>
</dbReference>
<dbReference type="eggNOG" id="COG3247">
    <property type="taxonomic scope" value="Bacteria"/>
</dbReference>
<dbReference type="RefSeq" id="WP_043755569.1">
    <property type="nucleotide sequence ID" value="NZ_AONC01000045.1"/>
</dbReference>
<feature type="transmembrane region" description="Helical" evidence="1">
    <location>
        <begin position="165"/>
        <end position="189"/>
    </location>
</feature>
<accession>W9V4I5</accession>
<feature type="transmembrane region" description="Helical" evidence="1">
    <location>
        <begin position="83"/>
        <end position="101"/>
    </location>
</feature>
<dbReference type="InterPro" id="IPR005325">
    <property type="entry name" value="DUF308_memb"/>
</dbReference>